<dbReference type="Proteomes" id="UP000053859">
    <property type="component" value="Unassembled WGS sequence"/>
</dbReference>
<accession>A0A0K8PSS0</accession>
<reference evidence="1" key="1">
    <citation type="journal article" date="2015" name="Genome Announc.">
        <title>Draft Genome Sequence of Thiostrepton-Producing Streptomyces azureus ATCC 14921.</title>
        <authorList>
            <person name="Sakihara K."/>
            <person name="Maeda J."/>
            <person name="Tashiro K."/>
            <person name="Fujino Y."/>
            <person name="Kuhara S."/>
            <person name="Ohshima T."/>
            <person name="Ogata S."/>
            <person name="Doi K."/>
        </authorList>
    </citation>
    <scope>NUCLEOTIDE SEQUENCE [LARGE SCALE GENOMIC DNA]</scope>
    <source>
        <strain evidence="1">ATCC14921</strain>
    </source>
</reference>
<gene>
    <name evidence="1" type="ORF">SAZU_5767</name>
</gene>
<dbReference type="EMBL" id="DF968357">
    <property type="protein sequence ID" value="GAP50907.1"/>
    <property type="molecule type" value="Genomic_DNA"/>
</dbReference>
<evidence type="ECO:0000313" key="2">
    <source>
        <dbReference type="Proteomes" id="UP000053859"/>
    </source>
</evidence>
<organism evidence="1 2">
    <name type="scientific">Streptomyces azureus</name>
    <dbReference type="NCBI Taxonomy" id="146537"/>
    <lineage>
        <taxon>Bacteria</taxon>
        <taxon>Bacillati</taxon>
        <taxon>Actinomycetota</taxon>
        <taxon>Actinomycetes</taxon>
        <taxon>Kitasatosporales</taxon>
        <taxon>Streptomycetaceae</taxon>
        <taxon>Streptomyces</taxon>
    </lineage>
</organism>
<sequence length="71" mass="7337">MPVVSVPGSAAAGEVDQVPTQVPVEAGAAELFGRRLSVMAFRLCVPSSDATPTYMAMERATMAATSPARRA</sequence>
<proteinExistence type="predicted"/>
<protein>
    <submittedName>
        <fullName evidence="1">FMN-binding protein</fullName>
    </submittedName>
</protein>
<name>A0A0K8PSS0_STRAJ</name>
<dbReference type="AlphaFoldDB" id="A0A0K8PSS0"/>
<evidence type="ECO:0000313" key="1">
    <source>
        <dbReference type="EMBL" id="GAP50907.1"/>
    </source>
</evidence>
<keyword evidence="2" id="KW-1185">Reference proteome</keyword>